<dbReference type="EMBL" id="BMEV01000006">
    <property type="protein sequence ID" value="GGH70558.1"/>
    <property type="molecule type" value="Genomic_DNA"/>
</dbReference>
<reference evidence="5" key="1">
    <citation type="journal article" date="2014" name="Int. J. Syst. Evol. Microbiol.">
        <title>Complete genome sequence of Corynebacterium casei LMG S-19264T (=DSM 44701T), isolated from a smear-ripened cheese.</title>
        <authorList>
            <consortium name="US DOE Joint Genome Institute (JGI-PGF)"/>
            <person name="Walter F."/>
            <person name="Albersmeier A."/>
            <person name="Kalinowski J."/>
            <person name="Ruckert C."/>
        </authorList>
    </citation>
    <scope>NUCLEOTIDE SEQUENCE</scope>
    <source>
        <strain evidence="5">CGMCC 1.12360</strain>
    </source>
</reference>
<accession>A0A8J2ZPV8</accession>
<comment type="similarity">
    <text evidence="2 4">Belongs to the SspH family.</text>
</comment>
<reference evidence="5" key="2">
    <citation type="submission" date="2020-09" db="EMBL/GenBank/DDBJ databases">
        <authorList>
            <person name="Sun Q."/>
            <person name="Zhou Y."/>
        </authorList>
    </citation>
    <scope>NUCLEOTIDE SEQUENCE</scope>
    <source>
        <strain evidence="5">CGMCC 1.12360</strain>
    </source>
</reference>
<evidence type="ECO:0000256" key="2">
    <source>
        <dbReference type="ARBA" id="ARBA00006573"/>
    </source>
</evidence>
<dbReference type="Proteomes" id="UP000602050">
    <property type="component" value="Unassembled WGS sequence"/>
</dbReference>
<evidence type="ECO:0000256" key="1">
    <source>
        <dbReference type="ARBA" id="ARBA00004288"/>
    </source>
</evidence>
<dbReference type="GO" id="GO:0030436">
    <property type="term" value="P:asexual sporulation"/>
    <property type="evidence" value="ECO:0007669"/>
    <property type="project" value="UniProtKB-UniRule"/>
</dbReference>
<dbReference type="HAMAP" id="MF_00667">
    <property type="entry name" value="SspH"/>
    <property type="match status" value="1"/>
</dbReference>
<dbReference type="GO" id="GO:0042601">
    <property type="term" value="C:endospore-forming forespore"/>
    <property type="evidence" value="ECO:0007669"/>
    <property type="project" value="InterPro"/>
</dbReference>
<proteinExistence type="evidence at transcript level"/>
<sequence>MDEQRAQEIVEANAMIQVHYYGIPVYIQEVHEKEGMATVFPLDNMDHVQLVDIEGLTEIPLMPLDERMEGIQPT</sequence>
<keyword evidence="3 4" id="KW-0749">Sporulation</keyword>
<name>A0A8J2ZPV8_9BACI</name>
<evidence type="ECO:0000313" key="6">
    <source>
        <dbReference type="Proteomes" id="UP000602050"/>
    </source>
</evidence>
<keyword evidence="6" id="KW-1185">Reference proteome</keyword>
<evidence type="ECO:0000256" key="4">
    <source>
        <dbReference type="HAMAP-Rule" id="MF_00667"/>
    </source>
</evidence>
<dbReference type="Pfam" id="PF08141">
    <property type="entry name" value="SspH"/>
    <property type="match status" value="1"/>
</dbReference>
<dbReference type="NCBIfam" id="TIGR02861">
    <property type="entry name" value="SASP_H"/>
    <property type="match status" value="1"/>
</dbReference>
<dbReference type="AlphaFoldDB" id="A0A8J2ZPV8"/>
<comment type="subcellular location">
    <subcellularLocation>
        <location evidence="1 4">Spore core</location>
    </subcellularLocation>
</comment>
<protein>
    <recommendedName>
        <fullName evidence="4">Small, acid-soluble spore protein H</fullName>
        <shortName evidence="4">SASP H</shortName>
    </recommendedName>
</protein>
<evidence type="ECO:0000313" key="5">
    <source>
        <dbReference type="EMBL" id="GGH70558.1"/>
    </source>
</evidence>
<dbReference type="GO" id="GO:0030435">
    <property type="term" value="P:sporulation resulting in formation of a cellular spore"/>
    <property type="evidence" value="ECO:0007669"/>
    <property type="project" value="UniProtKB-KW"/>
</dbReference>
<comment type="caution">
    <text evidence="5">The sequence shown here is derived from an EMBL/GenBank/DDBJ whole genome shotgun (WGS) entry which is preliminary data.</text>
</comment>
<gene>
    <name evidence="4 5" type="primary">sspH</name>
    <name evidence="5" type="ORF">GCM10010978_05600</name>
</gene>
<dbReference type="RefSeq" id="WP_188390854.1">
    <property type="nucleotide sequence ID" value="NZ_BMEV01000006.1"/>
</dbReference>
<comment type="induction">
    <text evidence="4">Expressed only in the forespore compartment of sporulating cells.</text>
</comment>
<dbReference type="InterPro" id="IPR012610">
    <property type="entry name" value="SASP_SspH"/>
</dbReference>
<evidence type="ECO:0000256" key="3">
    <source>
        <dbReference type="ARBA" id="ARBA00022969"/>
    </source>
</evidence>
<organism evidence="5 6">
    <name type="scientific">Compostibacillus humi</name>
    <dbReference type="NCBI Taxonomy" id="1245525"/>
    <lineage>
        <taxon>Bacteria</taxon>
        <taxon>Bacillati</taxon>
        <taxon>Bacillota</taxon>
        <taxon>Bacilli</taxon>
        <taxon>Bacillales</taxon>
        <taxon>Bacillaceae</taxon>
        <taxon>Compostibacillus</taxon>
    </lineage>
</organism>